<dbReference type="PROSITE" id="PS00154">
    <property type="entry name" value="ATPASE_E1_E2"/>
    <property type="match status" value="1"/>
</dbReference>
<feature type="transmembrane region" description="Helical" evidence="11">
    <location>
        <begin position="12"/>
        <end position="32"/>
    </location>
</feature>
<evidence type="ECO:0000256" key="9">
    <source>
        <dbReference type="ARBA" id="ARBA00074171"/>
    </source>
</evidence>
<dbReference type="InterPro" id="IPR023298">
    <property type="entry name" value="ATPase_P-typ_TM_dom_sf"/>
</dbReference>
<evidence type="ECO:0000256" key="3">
    <source>
        <dbReference type="ARBA" id="ARBA00022692"/>
    </source>
</evidence>
<dbReference type="Pfam" id="PF00403">
    <property type="entry name" value="HMA"/>
    <property type="match status" value="1"/>
</dbReference>
<dbReference type="GO" id="GO:0055070">
    <property type="term" value="P:copper ion homeostasis"/>
    <property type="evidence" value="ECO:0007669"/>
    <property type="project" value="TreeGrafter"/>
</dbReference>
<dbReference type="EMBL" id="CP017812">
    <property type="protein sequence ID" value="AOZ73357.1"/>
    <property type="molecule type" value="Genomic_DNA"/>
</dbReference>
<dbReference type="InterPro" id="IPR018303">
    <property type="entry name" value="ATPase_P-typ_P_site"/>
</dbReference>
<evidence type="ECO:0000256" key="6">
    <source>
        <dbReference type="ARBA" id="ARBA00022989"/>
    </source>
</evidence>
<evidence type="ECO:0000256" key="8">
    <source>
        <dbReference type="ARBA" id="ARBA00049360"/>
    </source>
</evidence>
<dbReference type="Pfam" id="PF00702">
    <property type="entry name" value="Hydrolase"/>
    <property type="match status" value="2"/>
</dbReference>
<dbReference type="InterPro" id="IPR044492">
    <property type="entry name" value="P_typ_ATPase_HD_dom"/>
</dbReference>
<feature type="transmembrane region" description="Helical" evidence="11">
    <location>
        <begin position="98"/>
        <end position="116"/>
    </location>
</feature>
<dbReference type="InterPro" id="IPR006121">
    <property type="entry name" value="HMA_dom"/>
</dbReference>
<dbReference type="InterPro" id="IPR023299">
    <property type="entry name" value="ATPase_P-typ_cyto_dom_N"/>
</dbReference>
<proteinExistence type="inferred from homology"/>
<dbReference type="OrthoDB" id="7059309at2"/>
<dbReference type="RefSeq" id="WP_071164820.1">
    <property type="nucleotide sequence ID" value="NZ_CP017812.1"/>
</dbReference>
<dbReference type="InterPro" id="IPR008250">
    <property type="entry name" value="ATPase_P-typ_transduc_dom_A_sf"/>
</dbReference>
<dbReference type="InterPro" id="IPR036412">
    <property type="entry name" value="HAD-like_sf"/>
</dbReference>
<keyword evidence="14" id="KW-1185">Reference proteome</keyword>
<dbReference type="FunFam" id="2.70.150.10:FF:000002">
    <property type="entry name" value="Copper-transporting ATPase 1, putative"/>
    <property type="match status" value="1"/>
</dbReference>
<dbReference type="GO" id="GO:0005507">
    <property type="term" value="F:copper ion binding"/>
    <property type="evidence" value="ECO:0007669"/>
    <property type="project" value="TreeGrafter"/>
</dbReference>
<dbReference type="Gene3D" id="3.30.70.100">
    <property type="match status" value="1"/>
</dbReference>
<keyword evidence="6 11" id="KW-1133">Transmembrane helix</keyword>
<dbReference type="SUPFAM" id="SSF81665">
    <property type="entry name" value="Calcium ATPase, transmembrane domain M"/>
    <property type="match status" value="1"/>
</dbReference>
<feature type="transmembrane region" description="Helical" evidence="11">
    <location>
        <begin position="38"/>
        <end position="60"/>
    </location>
</feature>
<dbReference type="InterPro" id="IPR023214">
    <property type="entry name" value="HAD_sf"/>
</dbReference>
<evidence type="ECO:0000256" key="2">
    <source>
        <dbReference type="ARBA" id="ARBA00006024"/>
    </source>
</evidence>
<dbReference type="PROSITE" id="PS50846">
    <property type="entry name" value="HMA_2"/>
    <property type="match status" value="1"/>
</dbReference>
<dbReference type="PRINTS" id="PR00119">
    <property type="entry name" value="CATATPASE"/>
</dbReference>
<keyword evidence="4" id="KW-0479">Metal-binding</keyword>
<dbReference type="Gene3D" id="3.40.50.1000">
    <property type="entry name" value="HAD superfamily/HAD-like"/>
    <property type="match status" value="2"/>
</dbReference>
<comment type="catalytic activity">
    <reaction evidence="8">
        <text>ATP + H2O = ADP + phosphate + H(+)</text>
        <dbReference type="Rhea" id="RHEA:13065"/>
        <dbReference type="ChEBI" id="CHEBI:15377"/>
        <dbReference type="ChEBI" id="CHEBI:15378"/>
        <dbReference type="ChEBI" id="CHEBI:30616"/>
        <dbReference type="ChEBI" id="CHEBI:43474"/>
        <dbReference type="ChEBI" id="CHEBI:456216"/>
    </reaction>
</comment>
<dbReference type="Pfam" id="PF00122">
    <property type="entry name" value="E1-E2_ATPase"/>
    <property type="match status" value="1"/>
</dbReference>
<dbReference type="GO" id="GO:0016887">
    <property type="term" value="F:ATP hydrolysis activity"/>
    <property type="evidence" value="ECO:0007669"/>
    <property type="project" value="InterPro"/>
</dbReference>
<dbReference type="Proteomes" id="UP000176288">
    <property type="component" value="Chromosome"/>
</dbReference>
<dbReference type="SUPFAM" id="SSF81653">
    <property type="entry name" value="Calcium ATPase, transduction domain A"/>
    <property type="match status" value="1"/>
</dbReference>
<dbReference type="CDD" id="cd02094">
    <property type="entry name" value="P-type_ATPase_Cu-like"/>
    <property type="match status" value="1"/>
</dbReference>
<dbReference type="SFLD" id="SFLDG00002">
    <property type="entry name" value="C1.7:_P-type_atpase_like"/>
    <property type="match status" value="1"/>
</dbReference>
<evidence type="ECO:0000256" key="5">
    <source>
        <dbReference type="ARBA" id="ARBA00022967"/>
    </source>
</evidence>
<sequence>MAKAAESFQARIIVALVFGIPVSLISMIPALQFSHWQWVVAFLSLPVVVWAAAPFHLGAAKALRYGSFTMDTLVSMGVLAASLWSWFVLLFGNDSQHVYFDGATMVVAFLLIGRLAEARAKSTAGSALRALLDMGAKQATLLTEDASGQQVETVIPAADLKVGDVFKVRPGEKLATDGQILAGYSSIDESLLTGEPVPVEVAPGDQVTGATINGEGVLQVRATRVGADTTLAQIGQMVAKAQAGKAPVQRLADKVASIFVPAVLTLSVLTFAGWMIAGYGSNVAFTAAVSVLVVACPCALGLATPMALLVGSSRAAQMGILLKGPQVLETTRQIDTMLLDKTGTITVGKLSVMAEGMRLDPASGLDEKQAWCLLASAESSSEHPVAKAVVAAAQADGVEVSTPKRFWNVPGRGVIALHPNDQQQVVIVGRPQWVAQLAGTDHETGQELVLPEFEQLTLSQGATLLRGATATLTPDFWSAEGGATQAANGDAAQSLTAVSKSSTLSVDDGQQTAEELSAETAQQLAPPAKLAVQLAISGMSCAACVRRVERRLGKLDGVSAEVNLATESAMIEAPEGTDPQSLVEAVKQAGYDATLTSVSDSSTAASSDSQTKADSVNLDNSPMGESVTGTEDSQATGASESDLATNLPTRSADQVLTALSQVTEFASVALSDTVKPSSAKAIAELKDQGITPVLLTGDNLQAAQHVAAQVGIDQVIAGVLPAQKQEEVNKLQQAGKTVAMVGDGVNDAAALAQAGTQGLGFAMGSGTDVAIEAADITLVRSDLLAAPAAIRVSRATLRNIKENLAWAFGYNLIALPLAVSGLMNPMIAGACMAFSSVAVVLNALRLRRVS</sequence>
<feature type="domain" description="HMA" evidence="12">
    <location>
        <begin position="530"/>
        <end position="594"/>
    </location>
</feature>
<feature type="compositionally biased region" description="Polar residues" evidence="10">
    <location>
        <begin position="627"/>
        <end position="645"/>
    </location>
</feature>
<dbReference type="GO" id="GO:0043682">
    <property type="term" value="F:P-type divalent copper transporter activity"/>
    <property type="evidence" value="ECO:0007669"/>
    <property type="project" value="TreeGrafter"/>
</dbReference>
<gene>
    <name evidence="13" type="ORF">BK816_08810</name>
</gene>
<feature type="compositionally biased region" description="Low complexity" evidence="10">
    <location>
        <begin position="597"/>
        <end position="615"/>
    </location>
</feature>
<evidence type="ECO:0000256" key="10">
    <source>
        <dbReference type="SAM" id="MobiDB-lite"/>
    </source>
</evidence>
<dbReference type="PROSITE" id="PS01047">
    <property type="entry name" value="HMA_1"/>
    <property type="match status" value="1"/>
</dbReference>
<dbReference type="STRING" id="1912795.BK816_08810"/>
<dbReference type="InterPro" id="IPR059000">
    <property type="entry name" value="ATPase_P-type_domA"/>
</dbReference>
<dbReference type="InterPro" id="IPR017969">
    <property type="entry name" value="Heavy-metal-associated_CS"/>
</dbReference>
<dbReference type="PANTHER" id="PTHR43520:SF8">
    <property type="entry name" value="P-TYPE CU(+) TRANSPORTER"/>
    <property type="match status" value="1"/>
</dbReference>
<dbReference type="InterPro" id="IPR001757">
    <property type="entry name" value="P_typ_ATPase"/>
</dbReference>
<dbReference type="GO" id="GO:0005886">
    <property type="term" value="C:plasma membrane"/>
    <property type="evidence" value="ECO:0007669"/>
    <property type="project" value="UniProtKB-SubCell"/>
</dbReference>
<protein>
    <recommendedName>
        <fullName evidence="9">Cation-transporting P-type ATPase B</fullName>
    </recommendedName>
</protein>
<dbReference type="Gene3D" id="2.70.150.10">
    <property type="entry name" value="Calcium-transporting ATPase, cytoplasmic transduction domain A"/>
    <property type="match status" value="1"/>
</dbReference>
<comment type="subcellular location">
    <subcellularLocation>
        <location evidence="1">Cell membrane</location>
        <topology evidence="1">Multi-pass membrane protein</topology>
    </subcellularLocation>
</comment>
<name>A0A1D9MM27_9ACTO</name>
<reference evidence="13 14" key="1">
    <citation type="submission" date="2016-10" db="EMBL/GenBank/DDBJ databases">
        <title>Actinomyces aegypiusis sp. nov., isolated from the Aegypius monachus in Qinghai Tibet Plateau China.</title>
        <authorList>
            <person name="Wang Y."/>
        </authorList>
    </citation>
    <scope>NUCLEOTIDE SEQUENCE [LARGE SCALE GENOMIC DNA]</scope>
    <source>
        <strain evidence="13 14">VUL4_3</strain>
    </source>
</reference>
<feature type="region of interest" description="Disordered" evidence="10">
    <location>
        <begin position="597"/>
        <end position="645"/>
    </location>
</feature>
<evidence type="ECO:0000256" key="11">
    <source>
        <dbReference type="SAM" id="Phobius"/>
    </source>
</evidence>
<evidence type="ECO:0000313" key="14">
    <source>
        <dbReference type="Proteomes" id="UP000176288"/>
    </source>
</evidence>
<evidence type="ECO:0000256" key="4">
    <source>
        <dbReference type="ARBA" id="ARBA00022723"/>
    </source>
</evidence>
<evidence type="ECO:0000256" key="1">
    <source>
        <dbReference type="ARBA" id="ARBA00004651"/>
    </source>
</evidence>
<keyword evidence="7 11" id="KW-0472">Membrane</keyword>
<dbReference type="CDD" id="cd00371">
    <property type="entry name" value="HMA"/>
    <property type="match status" value="1"/>
</dbReference>
<feature type="transmembrane region" description="Helical" evidence="11">
    <location>
        <begin position="255"/>
        <end position="277"/>
    </location>
</feature>
<keyword evidence="3 11" id="KW-0812">Transmembrane</keyword>
<evidence type="ECO:0000259" key="12">
    <source>
        <dbReference type="PROSITE" id="PS50846"/>
    </source>
</evidence>
<keyword evidence="5" id="KW-1278">Translocase</keyword>
<accession>A0A1D9MM27</accession>
<dbReference type="NCBIfam" id="TIGR01494">
    <property type="entry name" value="ATPase_P-type"/>
    <property type="match status" value="2"/>
</dbReference>
<dbReference type="FunFam" id="3.30.70.100:FF:000005">
    <property type="entry name" value="Copper-exporting P-type ATPase A"/>
    <property type="match status" value="1"/>
</dbReference>
<dbReference type="InterPro" id="IPR036163">
    <property type="entry name" value="HMA_dom_sf"/>
</dbReference>
<feature type="transmembrane region" description="Helical" evidence="11">
    <location>
        <begin position="826"/>
        <end position="844"/>
    </location>
</feature>
<dbReference type="PANTHER" id="PTHR43520">
    <property type="entry name" value="ATP7, ISOFORM B"/>
    <property type="match status" value="1"/>
</dbReference>
<dbReference type="SUPFAM" id="SSF81660">
    <property type="entry name" value="Metal cation-transporting ATPase, ATP-binding domain N"/>
    <property type="match status" value="1"/>
</dbReference>
<dbReference type="SUPFAM" id="SSF55008">
    <property type="entry name" value="HMA, heavy metal-associated domain"/>
    <property type="match status" value="1"/>
</dbReference>
<dbReference type="AlphaFoldDB" id="A0A1D9MM27"/>
<dbReference type="SFLD" id="SFLDF00027">
    <property type="entry name" value="p-type_atpase"/>
    <property type="match status" value="1"/>
</dbReference>
<dbReference type="GO" id="GO:0005524">
    <property type="term" value="F:ATP binding"/>
    <property type="evidence" value="ECO:0007669"/>
    <property type="project" value="InterPro"/>
</dbReference>
<organism evidence="13 14">
    <name type="scientific">Boudabousia tangfeifanii</name>
    <dbReference type="NCBI Taxonomy" id="1912795"/>
    <lineage>
        <taxon>Bacteria</taxon>
        <taxon>Bacillati</taxon>
        <taxon>Actinomycetota</taxon>
        <taxon>Actinomycetes</taxon>
        <taxon>Actinomycetales</taxon>
        <taxon>Actinomycetaceae</taxon>
        <taxon>Boudabousia</taxon>
    </lineage>
</organism>
<feature type="transmembrane region" description="Helical" evidence="11">
    <location>
        <begin position="72"/>
        <end position="92"/>
    </location>
</feature>
<evidence type="ECO:0000256" key="7">
    <source>
        <dbReference type="ARBA" id="ARBA00023136"/>
    </source>
</evidence>
<dbReference type="SUPFAM" id="SSF56784">
    <property type="entry name" value="HAD-like"/>
    <property type="match status" value="1"/>
</dbReference>
<evidence type="ECO:0000313" key="13">
    <source>
        <dbReference type="EMBL" id="AOZ73357.1"/>
    </source>
</evidence>
<feature type="transmembrane region" description="Helical" evidence="11">
    <location>
        <begin position="283"/>
        <end position="310"/>
    </location>
</feature>
<dbReference type="Gene3D" id="3.40.1110.10">
    <property type="entry name" value="Calcium-transporting ATPase, cytoplasmic domain N"/>
    <property type="match status" value="1"/>
</dbReference>
<dbReference type="SFLD" id="SFLDS00003">
    <property type="entry name" value="Haloacid_Dehalogenase"/>
    <property type="match status" value="1"/>
</dbReference>
<comment type="similarity">
    <text evidence="2">Belongs to the cation transport ATPase (P-type) (TC 3.A.3) family. Type IB subfamily.</text>
</comment>
<dbReference type="KEGG" id="avu:BK816_08810"/>
<feature type="transmembrane region" description="Helical" evidence="11">
    <location>
        <begin position="803"/>
        <end position="820"/>
    </location>
</feature>